<dbReference type="Proteomes" id="UP000001362">
    <property type="component" value="Chromosome"/>
</dbReference>
<protein>
    <submittedName>
        <fullName evidence="1">Uncharacterized protein</fullName>
    </submittedName>
</protein>
<accession>B7JAN4</accession>
<name>B7JAN4_ACIF2</name>
<dbReference type="KEGG" id="afr:AFE_3130"/>
<sequence length="108" mass="12307">MKCHRLYTKKQQTSPQCRMRHAARTLGRRFAGKTLFENVFASAWARLAVTALNLLPTCPCVCLLEGWQPVAPEIQRNLNLHRDHDSLNAGQSVTMYLSLTTHIVNYII</sequence>
<keyword evidence="2" id="KW-1185">Reference proteome</keyword>
<gene>
    <name evidence="1" type="ordered locus">AFE_3130</name>
</gene>
<dbReference type="EMBL" id="CP001219">
    <property type="protein sequence ID" value="ACK79476.1"/>
    <property type="molecule type" value="Genomic_DNA"/>
</dbReference>
<reference evidence="1 2" key="1">
    <citation type="journal article" date="2008" name="BMC Genomics">
        <title>Acidithiobacillus ferrooxidans metabolism: from genome sequence to industrial applications.</title>
        <authorList>
            <person name="Valdes J."/>
            <person name="Pedroso I."/>
            <person name="Quatrini R."/>
            <person name="Dodson R.J."/>
            <person name="Tettelin H."/>
            <person name="Blake R.II."/>
            <person name="Eisen J.A."/>
            <person name="Holmes D.S."/>
        </authorList>
    </citation>
    <scope>NUCLEOTIDE SEQUENCE [LARGE SCALE GENOMIC DNA]</scope>
    <source>
        <strain evidence="2">ATCC 23270 / DSM 14882 / CIP 104768 / NCIMB 8455</strain>
    </source>
</reference>
<proteinExistence type="predicted"/>
<evidence type="ECO:0000313" key="1">
    <source>
        <dbReference type="EMBL" id="ACK79476.1"/>
    </source>
</evidence>
<dbReference type="HOGENOM" id="CLU_2191255_0_0_6"/>
<dbReference type="PaxDb" id="243159-AFE_3130"/>
<dbReference type="AlphaFoldDB" id="B7JAN4"/>
<organism evidence="1 2">
    <name type="scientific">Acidithiobacillus ferrooxidans (strain ATCC 23270 / DSM 14882 / CIP 104768 / NCIMB 8455)</name>
    <name type="common">Ferrobacillus ferrooxidans (strain ATCC 23270)</name>
    <dbReference type="NCBI Taxonomy" id="243159"/>
    <lineage>
        <taxon>Bacteria</taxon>
        <taxon>Pseudomonadati</taxon>
        <taxon>Pseudomonadota</taxon>
        <taxon>Acidithiobacillia</taxon>
        <taxon>Acidithiobacillales</taxon>
        <taxon>Acidithiobacillaceae</taxon>
        <taxon>Acidithiobacillus</taxon>
    </lineage>
</organism>
<evidence type="ECO:0000313" key="2">
    <source>
        <dbReference type="Proteomes" id="UP000001362"/>
    </source>
</evidence>